<gene>
    <name evidence="8" type="ORF">TrCOL_g3429</name>
</gene>
<evidence type="ECO:0000256" key="2">
    <source>
        <dbReference type="ARBA" id="ARBA00022617"/>
    </source>
</evidence>
<keyword evidence="4" id="KW-0560">Oxidoreductase</keyword>
<dbReference type="Gene3D" id="1.10.630.10">
    <property type="entry name" value="Cytochrome P450"/>
    <property type="match status" value="1"/>
</dbReference>
<evidence type="ECO:0000313" key="9">
    <source>
        <dbReference type="Proteomes" id="UP001165065"/>
    </source>
</evidence>
<dbReference type="Proteomes" id="UP001165065">
    <property type="component" value="Unassembled WGS sequence"/>
</dbReference>
<keyword evidence="5 7" id="KW-0408">Iron</keyword>
<dbReference type="GO" id="GO:0016705">
    <property type="term" value="F:oxidoreductase activity, acting on paired donors, with incorporation or reduction of molecular oxygen"/>
    <property type="evidence" value="ECO:0007669"/>
    <property type="project" value="InterPro"/>
</dbReference>
<name>A0A9W7LC11_9STRA</name>
<proteinExistence type="inferred from homology"/>
<dbReference type="InterPro" id="IPR002401">
    <property type="entry name" value="Cyt_P450_E_grp-I"/>
</dbReference>
<accession>A0A9W7LC11</accession>
<dbReference type="PANTHER" id="PTHR24291:SF50">
    <property type="entry name" value="BIFUNCTIONAL ALBAFLAVENONE MONOOXYGENASE_TERPENE SYNTHASE"/>
    <property type="match status" value="1"/>
</dbReference>
<feature type="binding site" description="axial binding residue" evidence="7">
    <location>
        <position position="426"/>
    </location>
    <ligand>
        <name>heme</name>
        <dbReference type="ChEBI" id="CHEBI:30413"/>
    </ligand>
    <ligandPart>
        <name>Fe</name>
        <dbReference type="ChEBI" id="CHEBI:18248"/>
    </ligandPart>
</feature>
<reference evidence="9" key="1">
    <citation type="journal article" date="2023" name="Commun. Biol.">
        <title>Genome analysis of Parmales, the sister group of diatoms, reveals the evolutionary specialization of diatoms from phago-mixotrophs to photoautotrophs.</title>
        <authorList>
            <person name="Ban H."/>
            <person name="Sato S."/>
            <person name="Yoshikawa S."/>
            <person name="Yamada K."/>
            <person name="Nakamura Y."/>
            <person name="Ichinomiya M."/>
            <person name="Sato N."/>
            <person name="Blanc-Mathieu R."/>
            <person name="Endo H."/>
            <person name="Kuwata A."/>
            <person name="Ogata H."/>
        </authorList>
    </citation>
    <scope>NUCLEOTIDE SEQUENCE [LARGE SCALE GENOMIC DNA]</scope>
</reference>
<evidence type="ECO:0000256" key="5">
    <source>
        <dbReference type="ARBA" id="ARBA00023004"/>
    </source>
</evidence>
<keyword evidence="3 7" id="KW-0479">Metal-binding</keyword>
<dbReference type="Pfam" id="PF00067">
    <property type="entry name" value="p450"/>
    <property type="match status" value="1"/>
</dbReference>
<organism evidence="8 9">
    <name type="scientific">Triparma columacea</name>
    <dbReference type="NCBI Taxonomy" id="722753"/>
    <lineage>
        <taxon>Eukaryota</taxon>
        <taxon>Sar</taxon>
        <taxon>Stramenopiles</taxon>
        <taxon>Ochrophyta</taxon>
        <taxon>Bolidophyceae</taxon>
        <taxon>Parmales</taxon>
        <taxon>Triparmaceae</taxon>
        <taxon>Triparma</taxon>
    </lineage>
</organism>
<dbReference type="InterPro" id="IPR036396">
    <property type="entry name" value="Cyt_P450_sf"/>
</dbReference>
<dbReference type="InterPro" id="IPR050196">
    <property type="entry name" value="Cytochrome_P450_Monoox"/>
</dbReference>
<dbReference type="GO" id="GO:0004497">
    <property type="term" value="F:monooxygenase activity"/>
    <property type="evidence" value="ECO:0007669"/>
    <property type="project" value="UniProtKB-KW"/>
</dbReference>
<keyword evidence="6" id="KW-0503">Monooxygenase</keyword>
<comment type="similarity">
    <text evidence="1">Belongs to the cytochrome P450 family.</text>
</comment>
<keyword evidence="9" id="KW-1185">Reference proteome</keyword>
<dbReference type="GO" id="GO:0005506">
    <property type="term" value="F:iron ion binding"/>
    <property type="evidence" value="ECO:0007669"/>
    <property type="project" value="InterPro"/>
</dbReference>
<evidence type="ECO:0008006" key="10">
    <source>
        <dbReference type="Google" id="ProtNLM"/>
    </source>
</evidence>
<dbReference type="AlphaFoldDB" id="A0A9W7LC11"/>
<dbReference type="OrthoDB" id="2843at2759"/>
<evidence type="ECO:0000256" key="4">
    <source>
        <dbReference type="ARBA" id="ARBA00023002"/>
    </source>
</evidence>
<comment type="caution">
    <text evidence="8">The sequence shown here is derived from an EMBL/GenBank/DDBJ whole genome shotgun (WGS) entry which is preliminary data.</text>
</comment>
<sequence>MKKLSKSMPAVPGLFFLGSVFEFISATPWDLMTTWHETYGPIYCFGLIGRTCVSVADPATLKVMLQTKHSSFKKDLPFTYKPFLPILGKGIVTADGKEWMRQRTRVSKVLRIDILDEIPSITLKAIQRLFKVIDSLPTDPEGGKVVEIAELFRHLALHVICEALLSVDADECDSKLAHMYLPIMDENNKQVWNPLRAYAFICPFWWEHRRNIRVLDCYVEKIINDRHDLREKEKKSGGSERRKDVLDRVMGAYEDNEGWGVKSAMQLRDELKTFILAGHETSAAMMTWAVHELVDGRGLWEGVRKESEEVWGGLVGGKRGGDMGVEDIPRRETELSKLEYSEACLKEALRKYSVVPTVTRTNVEDIDCAGTFFPKGTTFMIGIQGVHLNPEFWPNPTSYDPTRFLQGAKDIKPYTFLPFIEGPRMCLGQYLSLLESKCVLSLLFREYDVVRVGGMDGKRHRFNVPIVPEDGVVVRCFKR</sequence>
<dbReference type="SUPFAM" id="SSF48264">
    <property type="entry name" value="Cytochrome P450"/>
    <property type="match status" value="1"/>
</dbReference>
<dbReference type="PRINTS" id="PR00385">
    <property type="entry name" value="P450"/>
</dbReference>
<evidence type="ECO:0000256" key="3">
    <source>
        <dbReference type="ARBA" id="ARBA00022723"/>
    </source>
</evidence>
<dbReference type="EMBL" id="BRYA01001470">
    <property type="protein sequence ID" value="GMI44126.1"/>
    <property type="molecule type" value="Genomic_DNA"/>
</dbReference>
<dbReference type="InterPro" id="IPR001128">
    <property type="entry name" value="Cyt_P450"/>
</dbReference>
<evidence type="ECO:0000256" key="7">
    <source>
        <dbReference type="PIRSR" id="PIRSR602401-1"/>
    </source>
</evidence>
<evidence type="ECO:0000256" key="6">
    <source>
        <dbReference type="ARBA" id="ARBA00023033"/>
    </source>
</evidence>
<dbReference type="PANTHER" id="PTHR24291">
    <property type="entry name" value="CYTOCHROME P450 FAMILY 4"/>
    <property type="match status" value="1"/>
</dbReference>
<dbReference type="PRINTS" id="PR00463">
    <property type="entry name" value="EP450I"/>
</dbReference>
<comment type="cofactor">
    <cofactor evidence="7">
        <name>heme</name>
        <dbReference type="ChEBI" id="CHEBI:30413"/>
    </cofactor>
</comment>
<dbReference type="GO" id="GO:0020037">
    <property type="term" value="F:heme binding"/>
    <property type="evidence" value="ECO:0007669"/>
    <property type="project" value="InterPro"/>
</dbReference>
<evidence type="ECO:0000256" key="1">
    <source>
        <dbReference type="ARBA" id="ARBA00010617"/>
    </source>
</evidence>
<keyword evidence="2 7" id="KW-0349">Heme</keyword>
<evidence type="ECO:0000313" key="8">
    <source>
        <dbReference type="EMBL" id="GMI44126.1"/>
    </source>
</evidence>
<protein>
    <recommendedName>
        <fullName evidence="10">Cytochrome P450</fullName>
    </recommendedName>
</protein>